<protein>
    <submittedName>
        <fullName evidence="2">Gll4136 protein</fullName>
    </submittedName>
</protein>
<name>Q7NDU6_GLOVI</name>
<dbReference type="STRING" id="251221.gene:10761654"/>
<dbReference type="EMBL" id="BA000045">
    <property type="protein sequence ID" value="BAC92077.1"/>
    <property type="molecule type" value="Genomic_DNA"/>
</dbReference>
<dbReference type="RefSeq" id="WP_011144122.1">
    <property type="nucleotide sequence ID" value="NC_005125.1"/>
</dbReference>
<dbReference type="PATRIC" id="fig|251221.4.peg.4169"/>
<proteinExistence type="predicted"/>
<dbReference type="EnsemblBacteria" id="BAC92077">
    <property type="protein sequence ID" value="BAC92077"/>
    <property type="gene ID" value="BAC92077"/>
</dbReference>
<dbReference type="InterPro" id="IPR003390">
    <property type="entry name" value="DNA_integrity_scan_DisA_N"/>
</dbReference>
<sequence length="434" mass="48312">MSHAYPRDLASFVLKHWSRGEAQAAEQTPLPPLNVLEEILSTSYQASLLVDEQRPVTFRLIFCEPVDLPSGDGPPQGLHRLLFDELQPFTPHDLRRLSPAATFDRSLIGVCLDGEGELKIWGIAHSGLRWLRPMRGGRAPGRPLPPALVVCTSGRGRLEVCRGSAAIAQLNEGRLLSAATNVFDSLWLPAGFTEVRSELIAQHSEARERSGEPWATLDGRTIQSLGQNIVKRIIATIRTRHHGGMIIFVDPERAQTLTQKNPYLSFKYGFKPEEPRARFRTLLLKIMNALAALNCGSERPVGWREYEQSNNPLLATLDEALFETAHFVADLAAVDGAVVVTRRFELLGFGGFIACDNVDVRVVARALDLEGEQVSFESTASVGTRHRSAYRLCHQLHDAMTIVVSQDGNVRFVRWNDGFVTCWSQQTLLELNEF</sequence>
<dbReference type="Proteomes" id="UP000000557">
    <property type="component" value="Chromosome"/>
</dbReference>
<feature type="domain" description="DAC" evidence="1">
    <location>
        <begin position="250"/>
        <end position="425"/>
    </location>
</feature>
<dbReference type="HOGENOM" id="CLU_052961_0_0_3"/>
<evidence type="ECO:0000313" key="3">
    <source>
        <dbReference type="Proteomes" id="UP000000557"/>
    </source>
</evidence>
<keyword evidence="3" id="KW-1185">Reference proteome</keyword>
<dbReference type="AlphaFoldDB" id="Q7NDU6"/>
<accession>Q7NDU6</accession>
<reference evidence="2 3" key="2">
    <citation type="journal article" date="2003" name="DNA Res.">
        <title>Complete genome structure of Gloeobacter violaceus PCC 7421, a cyanobacterium that lacks thylakoids (supplement).</title>
        <authorList>
            <person name="Nakamura Y."/>
            <person name="Kaneko T."/>
            <person name="Sato S."/>
            <person name="Mimuro M."/>
            <person name="Miyashita H."/>
            <person name="Tsuchiya T."/>
            <person name="Sasamoto S."/>
            <person name="Watanabe A."/>
            <person name="Kawashima K."/>
            <person name="Kishida Y."/>
            <person name="Kiyokawa C."/>
            <person name="Kohara M."/>
            <person name="Matsumoto M."/>
            <person name="Matsuno A."/>
            <person name="Nakazaki N."/>
            <person name="Shimpo S."/>
            <person name="Takeuchi C."/>
            <person name="Yamada M."/>
            <person name="Tabata S."/>
        </authorList>
    </citation>
    <scope>NUCLEOTIDE SEQUENCE [LARGE SCALE GENOMIC DNA]</scope>
    <source>
        <strain evidence="3">ATCC 29082 / PCC 7421</strain>
    </source>
</reference>
<organism evidence="2 3">
    <name type="scientific">Gloeobacter violaceus (strain ATCC 29082 / PCC 7421)</name>
    <dbReference type="NCBI Taxonomy" id="251221"/>
    <lineage>
        <taxon>Bacteria</taxon>
        <taxon>Bacillati</taxon>
        <taxon>Cyanobacteriota</taxon>
        <taxon>Cyanophyceae</taxon>
        <taxon>Gloeobacterales</taxon>
        <taxon>Gloeobacteraceae</taxon>
        <taxon>Gloeobacter</taxon>
    </lineage>
</organism>
<dbReference type="PROSITE" id="PS51794">
    <property type="entry name" value="DAC"/>
    <property type="match status" value="1"/>
</dbReference>
<dbReference type="SUPFAM" id="SSF143597">
    <property type="entry name" value="YojJ-like"/>
    <property type="match status" value="1"/>
</dbReference>
<evidence type="ECO:0000313" key="2">
    <source>
        <dbReference type="EMBL" id="BAC92077.1"/>
    </source>
</evidence>
<dbReference type="Pfam" id="PF21751">
    <property type="entry name" value="DACNV"/>
    <property type="match status" value="1"/>
</dbReference>
<dbReference type="InterPro" id="IPR036888">
    <property type="entry name" value="DNA_integrity_DisA_N_sf"/>
</dbReference>
<dbReference type="Gene3D" id="3.40.1700.10">
    <property type="entry name" value="DNA integrity scanning protein, DisA, N-terminal domain"/>
    <property type="match status" value="1"/>
</dbReference>
<reference evidence="2 3" key="1">
    <citation type="journal article" date="2003" name="DNA Res.">
        <title>Complete genome structure of Gloeobacter violaceus PCC 7421, a cyanobacterium that lacks thylakoids.</title>
        <authorList>
            <person name="Nakamura Y."/>
            <person name="Kaneko T."/>
            <person name="Sato S."/>
            <person name="Mimuro M."/>
            <person name="Miyashita H."/>
            <person name="Tsuchiya T."/>
            <person name="Sasamoto S."/>
            <person name="Watanabe A."/>
            <person name="Kawashima K."/>
            <person name="Kishida Y."/>
            <person name="Kiyokawa C."/>
            <person name="Kohara M."/>
            <person name="Matsumoto M."/>
            <person name="Matsuno A."/>
            <person name="Nakazaki N."/>
            <person name="Shimpo S."/>
            <person name="Takeuchi C."/>
            <person name="Yamada M."/>
            <person name="Tabata S."/>
        </authorList>
    </citation>
    <scope>NUCLEOTIDE SEQUENCE [LARGE SCALE GENOMIC DNA]</scope>
    <source>
        <strain evidence="3">ATCC 29082 / PCC 7421</strain>
    </source>
</reference>
<dbReference type="OrthoDB" id="570052at2"/>
<dbReference type="InParanoid" id="Q7NDU6"/>
<dbReference type="InterPro" id="IPR048551">
    <property type="entry name" value="DACNV"/>
</dbReference>
<gene>
    <name evidence="2" type="ordered locus">gll4136</name>
</gene>
<dbReference type="eggNOG" id="ENOG502Z9MV">
    <property type="taxonomic scope" value="Bacteria"/>
</dbReference>
<dbReference type="KEGG" id="gvi:gll4136"/>
<evidence type="ECO:0000259" key="1">
    <source>
        <dbReference type="PROSITE" id="PS51794"/>
    </source>
</evidence>